<reference evidence="1" key="1">
    <citation type="journal article" date="2021" name="Viruses">
        <title>Identification and Full Characterisation of Two Novel Crustacean Infecting Members of the Family Nudiviridae Provides Support for Two Subfamilies.</title>
        <authorList>
            <person name="Bateman K.S."/>
            <person name="Kerr R."/>
            <person name="Stentiford G.D."/>
            <person name="Bean T.P."/>
            <person name="Hooper C."/>
            <person name="Van Eynde B."/>
            <person name="Delbare D."/>
            <person name="Bojko J."/>
            <person name="Christiaens O."/>
            <person name="Taning C.N.T."/>
            <person name="Smagghe G."/>
            <person name="van Oers M.M."/>
            <person name="van Aerle R."/>
        </authorList>
    </citation>
    <scope>NUCLEOTIDE SEQUENCE</scope>
    <source>
        <strain evidence="1">AN1</strain>
    </source>
</reference>
<dbReference type="InterPro" id="IPR027417">
    <property type="entry name" value="P-loop_NTPase"/>
</dbReference>
<proteinExistence type="predicted"/>
<keyword evidence="2" id="KW-1185">Reference proteome</keyword>
<organism evidence="1 2">
    <name type="scientific">Crangon crangon nudivirus</name>
    <dbReference type="NCBI Taxonomy" id="2880838"/>
    <lineage>
        <taxon>Viruses</taxon>
        <taxon>Viruses incertae sedis</taxon>
        <taxon>Naldaviricetes</taxon>
        <taxon>Lefavirales</taxon>
        <taxon>Nudiviridae</taxon>
        <taxon>Gammanudivirus</taxon>
        <taxon>Gammanudivirus cracrangonis</taxon>
    </lineage>
</organism>
<evidence type="ECO:0000313" key="2">
    <source>
        <dbReference type="Proteomes" id="UP000831195"/>
    </source>
</evidence>
<dbReference type="Proteomes" id="UP000831195">
    <property type="component" value="Segment"/>
</dbReference>
<sequence length="412" mass="48136">MASTFDGEQYTLDKKQQARRDKLKSLDKIIEKYNIYNKSIFLFKIPTRTKNNIKKRYRLADIYSAIEGYANMLTERAFEFVESRGERGLPFRYIAVDNFTRGYLRANTKERKLYDQYIDSPLANLCAGAMLLQYIKILQGTGPKFFTEIEGILNQIDDKKNTLSIQGVANSGKSIIARLICNYVNAGRIGKPKKITRFVFQNFIDRRVVHLDEYVLPKRLVPDYLNWFAKDDEALVYFKGKPPVRGGHKPVFIMTSKSNQLRKVGPKYKEAMDNRIEKYEFHSPLDPGVIEANNASFGYGSRFTLTPFHYLLMIILEQKEDQSFWNTCSELEDVIRPYAQRYSELLYDPTVSCKDLDEWFAISNIDFQPSPNKEFVDSDTDDEVVYPAEYDNYYDITIGPQRQIYTEDQCYW</sequence>
<protein>
    <submittedName>
        <fullName evidence="1">Uncharacterized protein</fullName>
    </submittedName>
</protein>
<dbReference type="EMBL" id="MZ311577">
    <property type="protein sequence ID" value="UBZ25543.1"/>
    <property type="molecule type" value="Genomic_DNA"/>
</dbReference>
<name>A0AAE9BZ80_9VIRU</name>
<dbReference type="Gene3D" id="3.40.50.300">
    <property type="entry name" value="P-loop containing nucleotide triphosphate hydrolases"/>
    <property type="match status" value="1"/>
</dbReference>
<evidence type="ECO:0000313" key="1">
    <source>
        <dbReference type="EMBL" id="UBZ25543.1"/>
    </source>
</evidence>
<gene>
    <name evidence="1" type="ORF">CcNV_058</name>
</gene>
<accession>A0AAE9BZ80</accession>
<dbReference type="SUPFAM" id="SSF52540">
    <property type="entry name" value="P-loop containing nucleoside triphosphate hydrolases"/>
    <property type="match status" value="1"/>
</dbReference>